<dbReference type="Proteomes" id="UP001391051">
    <property type="component" value="Unassembled WGS sequence"/>
</dbReference>
<feature type="compositionally biased region" description="Low complexity" evidence="1">
    <location>
        <begin position="130"/>
        <end position="168"/>
    </location>
</feature>
<keyword evidence="3" id="KW-1185">Reference proteome</keyword>
<feature type="compositionally biased region" description="Basic and acidic residues" evidence="1">
    <location>
        <begin position="240"/>
        <end position="252"/>
    </location>
</feature>
<reference evidence="2 3" key="1">
    <citation type="submission" date="2023-01" db="EMBL/GenBank/DDBJ databases">
        <title>Analysis of 21 Apiospora genomes using comparative genomics revels a genus with tremendous synthesis potential of carbohydrate active enzymes and secondary metabolites.</title>
        <authorList>
            <person name="Sorensen T."/>
        </authorList>
    </citation>
    <scope>NUCLEOTIDE SEQUENCE [LARGE SCALE GENOMIC DNA]</scope>
    <source>
        <strain evidence="2 3">CBS 24483</strain>
    </source>
</reference>
<comment type="caution">
    <text evidence="2">The sequence shown here is derived from an EMBL/GenBank/DDBJ whole genome shotgun (WGS) entry which is preliminary data.</text>
</comment>
<feature type="region of interest" description="Disordered" evidence="1">
    <location>
        <begin position="236"/>
        <end position="258"/>
    </location>
</feature>
<feature type="compositionally biased region" description="Polar residues" evidence="1">
    <location>
        <begin position="169"/>
        <end position="181"/>
    </location>
</feature>
<feature type="compositionally biased region" description="Polar residues" evidence="1">
    <location>
        <begin position="76"/>
        <end position="93"/>
    </location>
</feature>
<protein>
    <submittedName>
        <fullName evidence="2">Uncharacterized protein</fullName>
    </submittedName>
</protein>
<name>A0ABR1Q664_9PEZI</name>
<evidence type="ECO:0000256" key="1">
    <source>
        <dbReference type="SAM" id="MobiDB-lite"/>
    </source>
</evidence>
<gene>
    <name evidence="2" type="ORF">PG986_008931</name>
</gene>
<proteinExistence type="predicted"/>
<dbReference type="RefSeq" id="XP_066697551.1">
    <property type="nucleotide sequence ID" value="XM_066845153.1"/>
</dbReference>
<dbReference type="GeneID" id="92078215"/>
<evidence type="ECO:0000313" key="3">
    <source>
        <dbReference type="Proteomes" id="UP001391051"/>
    </source>
</evidence>
<feature type="region of interest" description="Disordered" evidence="1">
    <location>
        <begin position="31"/>
        <end position="181"/>
    </location>
</feature>
<evidence type="ECO:0000313" key="2">
    <source>
        <dbReference type="EMBL" id="KAK7948045.1"/>
    </source>
</evidence>
<sequence length="258" mass="27440">MCTTIKTKHHSCGHTQYQNTSYCHVVRRLQSSSHLPPQQPAQCQPEPEPEPCSRLPTEIQRRPPPPAAVHQMAPGSPTSSAPGLTPKPRTTTPVAADTPPQHSLPQVQSKKEGKAKLHKKNKKSEPPPSSLLAPTTNTTTINLSPSAAAATPGPSSRARSTSTATTTALTINERSPSRSLTPASMFRRAMHRDRAASEAPSLDVELTRAVRDSFQKLSIMYGSGTLSPAEAVVGTTTHGKRTEEVVGSKGKENAAIGS</sequence>
<organism evidence="2 3">
    <name type="scientific">Apiospora aurea</name>
    <dbReference type="NCBI Taxonomy" id="335848"/>
    <lineage>
        <taxon>Eukaryota</taxon>
        <taxon>Fungi</taxon>
        <taxon>Dikarya</taxon>
        <taxon>Ascomycota</taxon>
        <taxon>Pezizomycotina</taxon>
        <taxon>Sordariomycetes</taxon>
        <taxon>Xylariomycetidae</taxon>
        <taxon>Amphisphaeriales</taxon>
        <taxon>Apiosporaceae</taxon>
        <taxon>Apiospora</taxon>
    </lineage>
</organism>
<accession>A0ABR1Q664</accession>
<dbReference type="EMBL" id="JAQQWE010000006">
    <property type="protein sequence ID" value="KAK7948045.1"/>
    <property type="molecule type" value="Genomic_DNA"/>
</dbReference>